<dbReference type="RefSeq" id="WP_227230613.1">
    <property type="nucleotide sequence ID" value="NZ_JAJCVJ010000002.1"/>
</dbReference>
<dbReference type="AlphaFoldDB" id="A0ABD5REM7"/>
<dbReference type="InterPro" id="IPR016181">
    <property type="entry name" value="Acyl_CoA_acyltransferase"/>
</dbReference>
<dbReference type="EMBL" id="JBHSKX010000002">
    <property type="protein sequence ID" value="MFC5368335.1"/>
    <property type="molecule type" value="Genomic_DNA"/>
</dbReference>
<dbReference type="EC" id="2.3.-.-" evidence="4"/>
<feature type="domain" description="N-acetyltransferase" evidence="3">
    <location>
        <begin position="17"/>
        <end position="196"/>
    </location>
</feature>
<dbReference type="Proteomes" id="UP001596201">
    <property type="component" value="Unassembled WGS sequence"/>
</dbReference>
<proteinExistence type="predicted"/>
<accession>A0ABD5REM7</accession>
<dbReference type="PANTHER" id="PTHR43877">
    <property type="entry name" value="AMINOALKYLPHOSPHONATE N-ACETYLTRANSFERASE-RELATED-RELATED"/>
    <property type="match status" value="1"/>
</dbReference>
<dbReference type="SUPFAM" id="SSF55729">
    <property type="entry name" value="Acyl-CoA N-acyltransferases (Nat)"/>
    <property type="match status" value="1"/>
</dbReference>
<evidence type="ECO:0000256" key="1">
    <source>
        <dbReference type="ARBA" id="ARBA00022679"/>
    </source>
</evidence>
<dbReference type="PROSITE" id="PS51186">
    <property type="entry name" value="GNAT"/>
    <property type="match status" value="1"/>
</dbReference>
<reference evidence="4 5" key="1">
    <citation type="journal article" date="2019" name="Int. J. Syst. Evol. Microbiol.">
        <title>The Global Catalogue of Microorganisms (GCM) 10K type strain sequencing project: providing services to taxonomists for standard genome sequencing and annotation.</title>
        <authorList>
            <consortium name="The Broad Institute Genomics Platform"/>
            <consortium name="The Broad Institute Genome Sequencing Center for Infectious Disease"/>
            <person name="Wu L."/>
            <person name="Ma J."/>
        </authorList>
    </citation>
    <scope>NUCLEOTIDE SEQUENCE [LARGE SCALE GENOMIC DNA]</scope>
    <source>
        <strain evidence="4 5">CGMCC 1.12237</strain>
    </source>
</reference>
<evidence type="ECO:0000259" key="3">
    <source>
        <dbReference type="PROSITE" id="PS51186"/>
    </source>
</evidence>
<keyword evidence="5" id="KW-1185">Reference proteome</keyword>
<dbReference type="GO" id="GO:0016746">
    <property type="term" value="F:acyltransferase activity"/>
    <property type="evidence" value="ECO:0007669"/>
    <property type="project" value="UniProtKB-KW"/>
</dbReference>
<organism evidence="4 5">
    <name type="scientific">Salinirubrum litoreum</name>
    <dbReference type="NCBI Taxonomy" id="1126234"/>
    <lineage>
        <taxon>Archaea</taxon>
        <taxon>Methanobacteriati</taxon>
        <taxon>Methanobacteriota</taxon>
        <taxon>Stenosarchaea group</taxon>
        <taxon>Halobacteria</taxon>
        <taxon>Halobacteriales</taxon>
        <taxon>Haloferacaceae</taxon>
        <taxon>Salinirubrum</taxon>
    </lineage>
</organism>
<name>A0ABD5REM7_9EURY</name>
<evidence type="ECO:0000313" key="4">
    <source>
        <dbReference type="EMBL" id="MFC5368335.1"/>
    </source>
</evidence>
<keyword evidence="1 4" id="KW-0808">Transferase</keyword>
<dbReference type="Gene3D" id="3.40.630.30">
    <property type="match status" value="1"/>
</dbReference>
<dbReference type="InterPro" id="IPR050832">
    <property type="entry name" value="Bact_Acetyltransf"/>
</dbReference>
<comment type="caution">
    <text evidence="4">The sequence shown here is derived from an EMBL/GenBank/DDBJ whole genome shotgun (WGS) entry which is preliminary data.</text>
</comment>
<protein>
    <submittedName>
        <fullName evidence="4">GNAT family N-acetyltransferase</fullName>
        <ecNumber evidence="4">2.3.-.-</ecNumber>
    </submittedName>
</protein>
<evidence type="ECO:0000256" key="2">
    <source>
        <dbReference type="ARBA" id="ARBA00023315"/>
    </source>
</evidence>
<dbReference type="Pfam" id="PF00583">
    <property type="entry name" value="Acetyltransf_1"/>
    <property type="match status" value="1"/>
</dbReference>
<keyword evidence="2 4" id="KW-0012">Acyltransferase</keyword>
<sequence>MTDSRRGGSDTDSHPELTLRAYDARDAEAVWTLHEWALSDAGTDPADVPGTDDLRRVEAAYLDTGGAFLVGVIPADSPTGETGASDRRPPETFDGRLVAMGGFVPTEAGRAEERSVGGAVELHRMRVAPTHQCRGYGRVILHALEDRARDAGFGLVLATTASRQAAAVEFYPSEGYRVVDRSSAGAYELVHFEKEL</sequence>
<gene>
    <name evidence="4" type="ORF">ACFPJ5_15505</name>
</gene>
<dbReference type="PANTHER" id="PTHR43877:SF5">
    <property type="entry name" value="BLL8307 PROTEIN"/>
    <property type="match status" value="1"/>
</dbReference>
<evidence type="ECO:0000313" key="5">
    <source>
        <dbReference type="Proteomes" id="UP001596201"/>
    </source>
</evidence>
<dbReference type="InterPro" id="IPR000182">
    <property type="entry name" value="GNAT_dom"/>
</dbReference>
<dbReference type="CDD" id="cd04301">
    <property type="entry name" value="NAT_SF"/>
    <property type="match status" value="1"/>
</dbReference>